<name>A0A167RMG3_9VIRU</name>
<dbReference type="Proteomes" id="UP000241365">
    <property type="component" value="Segment"/>
</dbReference>
<dbReference type="RefSeq" id="YP_010776625.1">
    <property type="nucleotide sequence ID" value="NC_075034.1"/>
</dbReference>
<keyword evidence="2" id="KW-1185">Reference proteome</keyword>
<accession>A0A167RMG3</accession>
<protein>
    <submittedName>
        <fullName evidence="1">Uncharacterized protein</fullName>
    </submittedName>
</protein>
<dbReference type="EMBL" id="KU877344">
    <property type="protein sequence ID" value="ANB50874.1"/>
    <property type="molecule type" value="Genomic_DNA"/>
</dbReference>
<evidence type="ECO:0000313" key="1">
    <source>
        <dbReference type="EMBL" id="ANB50874.1"/>
    </source>
</evidence>
<proteinExistence type="predicted"/>
<reference evidence="1 2" key="1">
    <citation type="journal article" date="2016" name="Genome Announc.">
        <title>Complete Genome Sequence of a New Megavirus Family Member Isolated from an Inland Water Lake for the First Time in India.</title>
        <authorList>
            <person name="Chatterjee A."/>
            <person name="Ali F."/>
            <person name="Bange D."/>
            <person name="Kondabagil K."/>
        </authorList>
    </citation>
    <scope>NUCLEOTIDE SEQUENCE [LARGE SCALE GENOMIC DNA]</scope>
    <source>
        <strain evidence="1">1</strain>
    </source>
</reference>
<sequence>MTKYEQVLEYAIDNDYEGAESVYKYLKYKRELSIICQFNYLDIVTNKTNKFFFKLYMHNGVDWEFYDYGYLQNNYFYALASKLLLFNIQNIEFKLSRRQDSVNHVIIEDNNVSYLLYNPNYKIIDELFKYIQTNMI</sequence>
<dbReference type="GeneID" id="80513236"/>
<evidence type="ECO:0000313" key="2">
    <source>
        <dbReference type="Proteomes" id="UP000241365"/>
    </source>
</evidence>
<dbReference type="KEGG" id="vg:80513236"/>
<organism evidence="1 2">
    <name type="scientific">Powai lake megavirus</name>
    <dbReference type="NCBI Taxonomy" id="1842663"/>
    <lineage>
        <taxon>Viruses</taxon>
        <taxon>Varidnaviria</taxon>
        <taxon>Bamfordvirae</taxon>
        <taxon>Nucleocytoviricota</taxon>
        <taxon>Megaviricetes</taxon>
        <taxon>Imitervirales</taxon>
        <taxon>Mimiviridae</taxon>
        <taxon>Megamimivirinae</taxon>
        <taxon>Megavirus</taxon>
        <taxon>Megavirus powaiense</taxon>
    </lineage>
</organism>